<comment type="subcellular location">
    <subcellularLocation>
        <location evidence="1">Membrane</location>
        <topology evidence="1">Multi-pass membrane protein</topology>
    </subcellularLocation>
</comment>
<gene>
    <name evidence="8" type="primary">LOC116307219</name>
</gene>
<evidence type="ECO:0000256" key="1">
    <source>
        <dbReference type="ARBA" id="ARBA00004141"/>
    </source>
</evidence>
<dbReference type="GeneID" id="116307219"/>
<keyword evidence="7" id="KW-1185">Reference proteome</keyword>
<dbReference type="Gene3D" id="1.10.1450.10">
    <property type="entry name" value="Tetraspanin"/>
    <property type="match status" value="1"/>
</dbReference>
<feature type="transmembrane region" description="Helical" evidence="6">
    <location>
        <begin position="213"/>
        <end position="236"/>
    </location>
</feature>
<dbReference type="GO" id="GO:0005886">
    <property type="term" value="C:plasma membrane"/>
    <property type="evidence" value="ECO:0007669"/>
    <property type="project" value="TreeGrafter"/>
</dbReference>
<name>A0A6P8J841_ACTTE</name>
<evidence type="ECO:0000256" key="4">
    <source>
        <dbReference type="ARBA" id="ARBA00023136"/>
    </source>
</evidence>
<dbReference type="InterPro" id="IPR008952">
    <property type="entry name" value="Tetraspanin_EC2_sf"/>
</dbReference>
<reference evidence="8" key="1">
    <citation type="submission" date="2025-08" db="UniProtKB">
        <authorList>
            <consortium name="RefSeq"/>
        </authorList>
    </citation>
    <scope>IDENTIFICATION</scope>
    <source>
        <tissue evidence="8">Tentacle</tissue>
    </source>
</reference>
<proteinExistence type="predicted"/>
<evidence type="ECO:0000313" key="7">
    <source>
        <dbReference type="Proteomes" id="UP000515163"/>
    </source>
</evidence>
<keyword evidence="4 6" id="KW-0472">Membrane</keyword>
<dbReference type="OrthoDB" id="9993879at2759"/>
<evidence type="ECO:0000256" key="2">
    <source>
        <dbReference type="ARBA" id="ARBA00022692"/>
    </source>
</evidence>
<dbReference type="PRINTS" id="PR00259">
    <property type="entry name" value="TMFOUR"/>
</dbReference>
<dbReference type="AlphaFoldDB" id="A0A6P8J841"/>
<dbReference type="Pfam" id="PF00335">
    <property type="entry name" value="Tetraspanin"/>
    <property type="match status" value="1"/>
</dbReference>
<dbReference type="PANTHER" id="PTHR19282:SF534">
    <property type="entry name" value="TETRASPANIN FAMILY-RELATED"/>
    <property type="match status" value="1"/>
</dbReference>
<feature type="transmembrane region" description="Helical" evidence="6">
    <location>
        <begin position="81"/>
        <end position="106"/>
    </location>
</feature>
<accession>A0A6P8J841</accession>
<dbReference type="PANTHER" id="PTHR19282">
    <property type="entry name" value="TETRASPANIN"/>
    <property type="match status" value="1"/>
</dbReference>
<dbReference type="SUPFAM" id="SSF48652">
    <property type="entry name" value="Tetraspanin"/>
    <property type="match status" value="1"/>
</dbReference>
<keyword evidence="3 6" id="KW-1133">Transmembrane helix</keyword>
<evidence type="ECO:0000256" key="3">
    <source>
        <dbReference type="ARBA" id="ARBA00022989"/>
    </source>
</evidence>
<keyword evidence="2 6" id="KW-0812">Transmembrane</keyword>
<protein>
    <submittedName>
        <fullName evidence="8">CD151 antigen-like</fullName>
    </submittedName>
</protein>
<evidence type="ECO:0000313" key="8">
    <source>
        <dbReference type="RefSeq" id="XP_031573235.1"/>
    </source>
</evidence>
<feature type="transmembrane region" description="Helical" evidence="6">
    <location>
        <begin position="53"/>
        <end position="75"/>
    </location>
</feature>
<sequence length="319" mass="34560">MAWDGRKVVKSSVIGFTVLCFLIGLVLIIFGDTIATPFGDYFTLKAEAFNDNLGLRIGLIFLILIIAGICIFAAVKENNRLLTVMAVLFFIMFVTELALGIVYFTMRNEGVLKETKSASGHQLLSMYGTDPGVTKALDDIQRGFGCCGVMDYRDWFTSGWVAKQGVSNRVPSSCCKVPSPTCGWDMDIKNPVDVINIVGCTGLNYFHDKNQRIVGGAGLGVAFIHLATILCCFVFSCCFNSVGGLSPVDALKGKDPEYSDEVTGDGSGSGKSMSGSGSPSKRQSNRKKSMPAFQEPFDDDDDLPENSSQDLLDKSKTDY</sequence>
<dbReference type="Proteomes" id="UP000515163">
    <property type="component" value="Unplaced"/>
</dbReference>
<dbReference type="RefSeq" id="XP_031573235.1">
    <property type="nucleotide sequence ID" value="XM_031717375.1"/>
</dbReference>
<evidence type="ECO:0000256" key="5">
    <source>
        <dbReference type="SAM" id="MobiDB-lite"/>
    </source>
</evidence>
<dbReference type="InParanoid" id="A0A6P8J841"/>
<feature type="transmembrane region" description="Helical" evidence="6">
    <location>
        <begin position="12"/>
        <end position="32"/>
    </location>
</feature>
<organism evidence="7 8">
    <name type="scientific">Actinia tenebrosa</name>
    <name type="common">Australian red waratah sea anemone</name>
    <dbReference type="NCBI Taxonomy" id="6105"/>
    <lineage>
        <taxon>Eukaryota</taxon>
        <taxon>Metazoa</taxon>
        <taxon>Cnidaria</taxon>
        <taxon>Anthozoa</taxon>
        <taxon>Hexacorallia</taxon>
        <taxon>Actiniaria</taxon>
        <taxon>Actiniidae</taxon>
        <taxon>Actinia</taxon>
    </lineage>
</organism>
<dbReference type="KEGG" id="aten:116307219"/>
<evidence type="ECO:0000256" key="6">
    <source>
        <dbReference type="SAM" id="Phobius"/>
    </source>
</evidence>
<feature type="compositionally biased region" description="Low complexity" evidence="5">
    <location>
        <begin position="270"/>
        <end position="280"/>
    </location>
</feature>
<dbReference type="InterPro" id="IPR018499">
    <property type="entry name" value="Tetraspanin/Peripherin"/>
</dbReference>
<feature type="region of interest" description="Disordered" evidence="5">
    <location>
        <begin position="256"/>
        <end position="319"/>
    </location>
</feature>